<feature type="domain" description="Lipoprotein LpqB N-terminal" evidence="2">
    <location>
        <begin position="89"/>
        <end position="230"/>
    </location>
</feature>
<name>A0ABP5H2N8_9ACTN</name>
<feature type="region of interest" description="Disordered" evidence="1">
    <location>
        <begin position="1"/>
        <end position="36"/>
    </location>
</feature>
<proteinExistence type="predicted"/>
<accession>A0ABP5H2N8</accession>
<reference evidence="4" key="1">
    <citation type="journal article" date="2019" name="Int. J. Syst. Evol. Microbiol.">
        <title>The Global Catalogue of Microorganisms (GCM) 10K type strain sequencing project: providing services to taxonomists for standard genome sequencing and annotation.</title>
        <authorList>
            <consortium name="The Broad Institute Genomics Platform"/>
            <consortium name="The Broad Institute Genome Sequencing Center for Infectious Disease"/>
            <person name="Wu L."/>
            <person name="Ma J."/>
        </authorList>
    </citation>
    <scope>NUCLEOTIDE SEQUENCE [LARGE SCALE GENOMIC DNA]</scope>
    <source>
        <strain evidence="4">JCM 16014</strain>
    </source>
</reference>
<protein>
    <recommendedName>
        <fullName evidence="2">Lipoprotein LpqB N-terminal domain-containing protein</fullName>
    </recommendedName>
</protein>
<feature type="region of interest" description="Disordered" evidence="1">
    <location>
        <begin position="678"/>
        <end position="700"/>
    </location>
</feature>
<evidence type="ECO:0000256" key="1">
    <source>
        <dbReference type="SAM" id="MobiDB-lite"/>
    </source>
</evidence>
<dbReference type="RefSeq" id="WP_344671765.1">
    <property type="nucleotide sequence ID" value="NZ_BAAAQN010000092.1"/>
</dbReference>
<organism evidence="3 4">
    <name type="scientific">Catenulispora yoronensis</name>
    <dbReference type="NCBI Taxonomy" id="450799"/>
    <lineage>
        <taxon>Bacteria</taxon>
        <taxon>Bacillati</taxon>
        <taxon>Actinomycetota</taxon>
        <taxon>Actinomycetes</taxon>
        <taxon>Catenulisporales</taxon>
        <taxon>Catenulisporaceae</taxon>
        <taxon>Catenulispora</taxon>
    </lineage>
</organism>
<dbReference type="EMBL" id="BAAAQN010000092">
    <property type="protein sequence ID" value="GAA2063524.1"/>
    <property type="molecule type" value="Genomic_DNA"/>
</dbReference>
<feature type="compositionally biased region" description="Polar residues" evidence="1">
    <location>
        <begin position="680"/>
        <end position="690"/>
    </location>
</feature>
<sequence>MSAVEGPERTGAISGAISGAGSGSTAGSDPAPRAARAWARRRPAAALAVLGTLAVLGVTGCVGPPSKGPVRTKNLAQSHNNVFIVAAEPDPSMLPQQLVLNFLQALTGDQKDPTFSVAQDYLTEDARKSWTAPGVTTIVDSFGSPSLDPPGTDRSTRPAAAEDVATTPIGAQATVYLTATPLAQLDDHGFYQGTAQSDPLHEQFTLKFQRDGGWRIQTAPKERLITAESFKRVYQTNQSAMPVYLPGAGPQAVDQVYLTQAVGKVDYTYNALAEAVLNGRAAAQRSLLSLDESKPVTVSAQGVATVTLKAPVPGRPTDLNAVKDALVATFTDAAATPQLVGSTPLQTVEVSYPGCGGTCTASGSVNTAVTRSAPPVYWVCPSPGDTATVVSRVPGPSAGTASACGDGTKNVVDASRAVVTVPQKVAAKSPIAVRQPTSSSFKSPSAIVAVVVQNKDNTASVMVLDQRHPDQHKVWYNTSDPARVTDLEWDPVDGALWVVDSHVIYRLTDPGDQPPSSANADSLASPAGAPPTGFKPSPDGSRALLVTDEKATTSLWPAAIIAIDRTGASPRLLDAAVPLLTGQPGGLAHATDAAWADGRTVVLIGVSSTLNTPRVFKVYSDGSQDSLISDTEDAQPAATHISAATSMLNGRPGVWVFSDGAGPAGSANSYVYFKGRSGAESYQDSGSSPVVATVVPDSGP</sequence>
<comment type="caution">
    <text evidence="3">The sequence shown here is derived from an EMBL/GenBank/DDBJ whole genome shotgun (WGS) entry which is preliminary data.</text>
</comment>
<dbReference type="Pfam" id="PF25976">
    <property type="entry name" value="LpqB_N"/>
    <property type="match status" value="1"/>
</dbReference>
<keyword evidence="4" id="KW-1185">Reference proteome</keyword>
<dbReference type="InterPro" id="IPR059026">
    <property type="entry name" value="LpqB_N"/>
</dbReference>
<evidence type="ECO:0000313" key="4">
    <source>
        <dbReference type="Proteomes" id="UP001500751"/>
    </source>
</evidence>
<dbReference type="SUPFAM" id="SSF63825">
    <property type="entry name" value="YWTD domain"/>
    <property type="match status" value="1"/>
</dbReference>
<evidence type="ECO:0000313" key="3">
    <source>
        <dbReference type="EMBL" id="GAA2063524.1"/>
    </source>
</evidence>
<feature type="region of interest" description="Disordered" evidence="1">
    <location>
        <begin position="508"/>
        <end position="542"/>
    </location>
</feature>
<gene>
    <name evidence="3" type="ORF">GCM10009839_88510</name>
</gene>
<evidence type="ECO:0000259" key="2">
    <source>
        <dbReference type="Pfam" id="PF25976"/>
    </source>
</evidence>
<dbReference type="Proteomes" id="UP001500751">
    <property type="component" value="Unassembled WGS sequence"/>
</dbReference>
<feature type="compositionally biased region" description="Low complexity" evidence="1">
    <location>
        <begin position="25"/>
        <end position="36"/>
    </location>
</feature>
<feature type="region of interest" description="Disordered" evidence="1">
    <location>
        <begin position="141"/>
        <end position="161"/>
    </location>
</feature>